<evidence type="ECO:0000313" key="2">
    <source>
        <dbReference type="Proteomes" id="UP000829720"/>
    </source>
</evidence>
<protein>
    <submittedName>
        <fullName evidence="1">Uncharacterized protein</fullName>
    </submittedName>
</protein>
<gene>
    <name evidence="1" type="ORF">AGOR_G00082310</name>
</gene>
<proteinExistence type="predicted"/>
<evidence type="ECO:0000313" key="1">
    <source>
        <dbReference type="EMBL" id="KAI1897340.1"/>
    </source>
</evidence>
<name>A0A8T3DMG3_9TELE</name>
<keyword evidence="2" id="KW-1185">Reference proteome</keyword>
<organism evidence="1 2">
    <name type="scientific">Albula goreensis</name>
    <dbReference type="NCBI Taxonomy" id="1534307"/>
    <lineage>
        <taxon>Eukaryota</taxon>
        <taxon>Metazoa</taxon>
        <taxon>Chordata</taxon>
        <taxon>Craniata</taxon>
        <taxon>Vertebrata</taxon>
        <taxon>Euteleostomi</taxon>
        <taxon>Actinopterygii</taxon>
        <taxon>Neopterygii</taxon>
        <taxon>Teleostei</taxon>
        <taxon>Albuliformes</taxon>
        <taxon>Albulidae</taxon>
        <taxon>Albula</taxon>
    </lineage>
</organism>
<accession>A0A8T3DMG3</accession>
<sequence>MRRRQRSRARLGCQLRIPSTRNTTHMHTGIQTNTHTCTQSSPTLMKTQVMHTLGAHTYIYNPLGLKMRAPCTLSVSHMTLGEETLCPSLGLPHLFLFSQICSLYVYGLYNMHIIYESGMIPRPLTRPSMSVCIC</sequence>
<comment type="caution">
    <text evidence="1">The sequence shown here is derived from an EMBL/GenBank/DDBJ whole genome shotgun (WGS) entry which is preliminary data.</text>
</comment>
<dbReference type="Proteomes" id="UP000829720">
    <property type="component" value="Unassembled WGS sequence"/>
</dbReference>
<dbReference type="EMBL" id="JAERUA010000007">
    <property type="protein sequence ID" value="KAI1897340.1"/>
    <property type="molecule type" value="Genomic_DNA"/>
</dbReference>
<reference evidence="1" key="1">
    <citation type="submission" date="2021-01" db="EMBL/GenBank/DDBJ databases">
        <authorList>
            <person name="Zahm M."/>
            <person name="Roques C."/>
            <person name="Cabau C."/>
            <person name="Klopp C."/>
            <person name="Donnadieu C."/>
            <person name="Jouanno E."/>
            <person name="Lampietro C."/>
            <person name="Louis A."/>
            <person name="Herpin A."/>
            <person name="Echchiki A."/>
            <person name="Berthelot C."/>
            <person name="Parey E."/>
            <person name="Roest-Crollius H."/>
            <person name="Braasch I."/>
            <person name="Postlethwait J."/>
            <person name="Bobe J."/>
            <person name="Montfort J."/>
            <person name="Bouchez O."/>
            <person name="Begum T."/>
            <person name="Mejri S."/>
            <person name="Adams A."/>
            <person name="Chen W.-J."/>
            <person name="Guiguen Y."/>
        </authorList>
    </citation>
    <scope>NUCLEOTIDE SEQUENCE</scope>
    <source>
        <tissue evidence="1">Blood</tissue>
    </source>
</reference>
<dbReference type="AlphaFoldDB" id="A0A8T3DMG3"/>